<evidence type="ECO:0000313" key="6">
    <source>
        <dbReference type="Proteomes" id="UP000008366"/>
    </source>
</evidence>
<protein>
    <submittedName>
        <fullName evidence="5">Putative ABC transporter ATP-binding protein</fullName>
    </submittedName>
</protein>
<dbReference type="eggNOG" id="COG0488">
    <property type="taxonomic scope" value="Bacteria"/>
</dbReference>
<feature type="domain" description="ABC transporter" evidence="4">
    <location>
        <begin position="5"/>
        <end position="263"/>
    </location>
</feature>
<sequence length="559" mass="60390">MSATIQADQVGAGHGDRELFSGLELVVAPGDVVGLVGPNGAGKSTLLRILAGLRAPDSGRVSVSPTEAQLGFLAQEPDRGAETIAQQLARRTGVFAAHEAMEAAAQALADGAAGADERYTQALEAWLHLGGADFDERLELVAARLGLTVDLDRPTASLSGGQAARVGLAGLLLSRFDAYLLDEPTNDLDVEGLALLEEFIDELDAPVVLVSHDREFLSRTVTTVVEIDRSLQRVTTYGGGYDAYLEERSITRRHAREAYEEYAQRKSALESRARMQRAWMDKGVRAANTRAAKRKEKDKFIRHHKVATSEKQAAKARQTDRLLERLDVVDEPRKEWQLQFSIAAAPRSGEVVATARAAVARRGEFTLGPLDLQLDLRDRVAITGPNGSGKSTLLALLLGRLEPESGAVSLGSRVVIGEIDQARAALDPALEPGTTASDAALARVFGELLPDWSDADVRTLLAKFGLAGDHVTRPAHTLSPGERTRAALALLQARGVNLLVLDEPTNHLDLPAIEQLEQALDSFDGTILLVTHDRRMLETVRLTRRWHVTDGQVSEISAE</sequence>
<dbReference type="EMBL" id="BAHD01000026">
    <property type="protein sequence ID" value="GAB95767.1"/>
    <property type="molecule type" value="Genomic_DNA"/>
</dbReference>
<dbReference type="SMART" id="SM00382">
    <property type="entry name" value="AAA"/>
    <property type="match status" value="2"/>
</dbReference>
<evidence type="ECO:0000256" key="3">
    <source>
        <dbReference type="ARBA" id="ARBA00022840"/>
    </source>
</evidence>
<evidence type="ECO:0000256" key="1">
    <source>
        <dbReference type="ARBA" id="ARBA00022737"/>
    </source>
</evidence>
<comment type="caution">
    <text evidence="5">The sequence shown here is derived from an EMBL/GenBank/DDBJ whole genome shotgun (WGS) entry which is preliminary data.</text>
</comment>
<organism evidence="5 6">
    <name type="scientific">Kineosphaera limosa NBRC 100340</name>
    <dbReference type="NCBI Taxonomy" id="1184609"/>
    <lineage>
        <taxon>Bacteria</taxon>
        <taxon>Bacillati</taxon>
        <taxon>Actinomycetota</taxon>
        <taxon>Actinomycetes</taxon>
        <taxon>Micrococcales</taxon>
        <taxon>Dermatophilaceae</taxon>
        <taxon>Kineosphaera</taxon>
    </lineage>
</organism>
<dbReference type="PANTHER" id="PTHR19211:SF123">
    <property type="entry name" value="ABC TRANSPORTER"/>
    <property type="match status" value="1"/>
</dbReference>
<name>K6WUK1_9MICO</name>
<dbReference type="PANTHER" id="PTHR19211">
    <property type="entry name" value="ATP-BINDING TRANSPORT PROTEIN-RELATED"/>
    <property type="match status" value="1"/>
</dbReference>
<dbReference type="InterPro" id="IPR003439">
    <property type="entry name" value="ABC_transporter-like_ATP-bd"/>
</dbReference>
<dbReference type="GO" id="GO:0016887">
    <property type="term" value="F:ATP hydrolysis activity"/>
    <property type="evidence" value="ECO:0007669"/>
    <property type="project" value="InterPro"/>
</dbReference>
<dbReference type="OrthoDB" id="3239744at2"/>
<accession>K6WUK1</accession>
<dbReference type="Proteomes" id="UP000008366">
    <property type="component" value="Unassembled WGS sequence"/>
</dbReference>
<reference evidence="5 6" key="1">
    <citation type="submission" date="2012-08" db="EMBL/GenBank/DDBJ databases">
        <title>Whole genome shotgun sequence of Kineosphaera limosa NBRC 100340.</title>
        <authorList>
            <person name="Yoshida I."/>
            <person name="Isaki S."/>
            <person name="Hosoyama A."/>
            <person name="Tsuchikane K."/>
            <person name="Katsumata H."/>
            <person name="Ando Y."/>
            <person name="Ohji S."/>
            <person name="Hamada M."/>
            <person name="Tamura T."/>
            <person name="Yamazoe A."/>
            <person name="Yamazaki S."/>
            <person name="Fujita N."/>
        </authorList>
    </citation>
    <scope>NUCLEOTIDE SEQUENCE [LARGE SCALE GENOMIC DNA]</scope>
    <source>
        <strain evidence="5 6">NBRC 100340</strain>
    </source>
</reference>
<dbReference type="PROSITE" id="PS00211">
    <property type="entry name" value="ABC_TRANSPORTER_1"/>
    <property type="match status" value="1"/>
</dbReference>
<gene>
    <name evidence="5" type="ORF">KILIM_026_00380</name>
</gene>
<keyword evidence="6" id="KW-1185">Reference proteome</keyword>
<dbReference type="PROSITE" id="PS50893">
    <property type="entry name" value="ABC_TRANSPORTER_2"/>
    <property type="match status" value="2"/>
</dbReference>
<dbReference type="InterPro" id="IPR027417">
    <property type="entry name" value="P-loop_NTPase"/>
</dbReference>
<dbReference type="AlphaFoldDB" id="K6WUK1"/>
<feature type="domain" description="ABC transporter" evidence="4">
    <location>
        <begin position="346"/>
        <end position="558"/>
    </location>
</feature>
<dbReference type="Gene3D" id="3.40.50.300">
    <property type="entry name" value="P-loop containing nucleotide triphosphate hydrolases"/>
    <property type="match status" value="2"/>
</dbReference>
<dbReference type="CDD" id="cd03221">
    <property type="entry name" value="ABCF_EF-3"/>
    <property type="match status" value="2"/>
</dbReference>
<dbReference type="FunFam" id="3.40.50.300:FF:001320">
    <property type="entry name" value="Heme ABC transporter ATP-binding protein"/>
    <property type="match status" value="1"/>
</dbReference>
<dbReference type="STRING" id="1184609.KILIM_026_00380"/>
<evidence type="ECO:0000313" key="5">
    <source>
        <dbReference type="EMBL" id="GAB95767.1"/>
    </source>
</evidence>
<dbReference type="InterPro" id="IPR003593">
    <property type="entry name" value="AAA+_ATPase"/>
</dbReference>
<dbReference type="GO" id="GO:0005524">
    <property type="term" value="F:ATP binding"/>
    <property type="evidence" value="ECO:0007669"/>
    <property type="project" value="UniProtKB-KW"/>
</dbReference>
<dbReference type="InterPro" id="IPR050611">
    <property type="entry name" value="ABCF"/>
</dbReference>
<dbReference type="RefSeq" id="WP_006592299.1">
    <property type="nucleotide sequence ID" value="NZ_BAHD01000026.1"/>
</dbReference>
<evidence type="ECO:0000259" key="4">
    <source>
        <dbReference type="PROSITE" id="PS50893"/>
    </source>
</evidence>
<dbReference type="InterPro" id="IPR017871">
    <property type="entry name" value="ABC_transporter-like_CS"/>
</dbReference>
<evidence type="ECO:0000256" key="2">
    <source>
        <dbReference type="ARBA" id="ARBA00022741"/>
    </source>
</evidence>
<keyword evidence="1" id="KW-0677">Repeat</keyword>
<dbReference type="SUPFAM" id="SSF52540">
    <property type="entry name" value="P-loop containing nucleoside triphosphate hydrolases"/>
    <property type="match status" value="2"/>
</dbReference>
<proteinExistence type="predicted"/>
<dbReference type="Pfam" id="PF00005">
    <property type="entry name" value="ABC_tran"/>
    <property type="match status" value="2"/>
</dbReference>
<keyword evidence="3 5" id="KW-0067">ATP-binding</keyword>
<keyword evidence="2" id="KW-0547">Nucleotide-binding</keyword>